<keyword evidence="1" id="KW-0805">Transcription regulation</keyword>
<reference evidence="6" key="2">
    <citation type="journal article" date="2021" name="Microbiol. Resour. Announc.">
        <title>Complete Genome Sequences of Three Human Oral Treponema parvum Isolates.</title>
        <authorList>
            <person name="Zeng H."/>
            <person name="Watt R.M."/>
        </authorList>
    </citation>
    <scope>NUCLEOTIDE SEQUENCE</scope>
    <source>
        <strain evidence="6">ATCC 700773</strain>
    </source>
</reference>
<evidence type="ECO:0000313" key="6">
    <source>
        <dbReference type="EMBL" id="QTQ12414.1"/>
    </source>
</evidence>
<keyword evidence="4" id="KW-0472">Membrane</keyword>
<dbReference type="EMBL" id="CP054257">
    <property type="protein sequence ID" value="QTQ12414.1"/>
    <property type="molecule type" value="Genomic_DNA"/>
</dbReference>
<dbReference type="InterPro" id="IPR018062">
    <property type="entry name" value="HTH_AraC-typ_CS"/>
</dbReference>
<dbReference type="Gene3D" id="1.10.10.60">
    <property type="entry name" value="Homeodomain-like"/>
    <property type="match status" value="2"/>
</dbReference>
<name>A0A975F1L3_9SPIR</name>
<dbReference type="SMART" id="SM00342">
    <property type="entry name" value="HTH_ARAC"/>
    <property type="match status" value="1"/>
</dbReference>
<evidence type="ECO:0000256" key="4">
    <source>
        <dbReference type="SAM" id="Phobius"/>
    </source>
</evidence>
<gene>
    <name evidence="6" type="ORF">HRI96_09505</name>
</gene>
<reference evidence="6" key="1">
    <citation type="submission" date="2020-05" db="EMBL/GenBank/DDBJ databases">
        <authorList>
            <person name="Zeng H."/>
            <person name="Chan Y.K."/>
            <person name="Watt R.M."/>
        </authorList>
    </citation>
    <scope>NUCLEOTIDE SEQUENCE</scope>
    <source>
        <strain evidence="6">ATCC 700773</strain>
    </source>
</reference>
<dbReference type="InterPro" id="IPR009057">
    <property type="entry name" value="Homeodomain-like_sf"/>
</dbReference>
<keyword evidence="4" id="KW-0812">Transmembrane</keyword>
<dbReference type="InterPro" id="IPR018060">
    <property type="entry name" value="HTH_AraC"/>
</dbReference>
<feature type="domain" description="HTH araC/xylS-type" evidence="5">
    <location>
        <begin position="491"/>
        <end position="588"/>
    </location>
</feature>
<evidence type="ECO:0000259" key="5">
    <source>
        <dbReference type="PROSITE" id="PS01124"/>
    </source>
</evidence>
<keyword evidence="2" id="KW-0238">DNA-binding</keyword>
<evidence type="ECO:0000256" key="1">
    <source>
        <dbReference type="ARBA" id="ARBA00023015"/>
    </source>
</evidence>
<evidence type="ECO:0000256" key="3">
    <source>
        <dbReference type="ARBA" id="ARBA00023163"/>
    </source>
</evidence>
<evidence type="ECO:0000256" key="2">
    <source>
        <dbReference type="ARBA" id="ARBA00023125"/>
    </source>
</evidence>
<dbReference type="RefSeq" id="WP_210117128.1">
    <property type="nucleotide sequence ID" value="NZ_CP054257.1"/>
</dbReference>
<dbReference type="GO" id="GO:0003700">
    <property type="term" value="F:DNA-binding transcription factor activity"/>
    <property type="evidence" value="ECO:0007669"/>
    <property type="project" value="InterPro"/>
</dbReference>
<dbReference type="PROSITE" id="PS01124">
    <property type="entry name" value="HTH_ARAC_FAMILY_2"/>
    <property type="match status" value="1"/>
</dbReference>
<accession>A0A975F1L3</accession>
<protein>
    <submittedName>
        <fullName evidence="6">AraC family transcriptional regulator</fullName>
    </submittedName>
</protein>
<feature type="transmembrane region" description="Helical" evidence="4">
    <location>
        <begin position="303"/>
        <end position="325"/>
    </location>
</feature>
<feature type="transmembrane region" description="Helical" evidence="4">
    <location>
        <begin position="21"/>
        <end position="47"/>
    </location>
</feature>
<keyword evidence="4" id="KW-1133">Transmembrane helix</keyword>
<dbReference type="PANTHER" id="PTHR43280:SF2">
    <property type="entry name" value="HTH-TYPE TRANSCRIPTIONAL REGULATOR EXSA"/>
    <property type="match status" value="1"/>
</dbReference>
<dbReference type="AlphaFoldDB" id="A0A975F1L3"/>
<dbReference type="SUPFAM" id="SSF46689">
    <property type="entry name" value="Homeodomain-like"/>
    <property type="match status" value="1"/>
</dbReference>
<keyword evidence="3" id="KW-0804">Transcription</keyword>
<sequence>MKKAAGGFFKRAYFASPIMQFLISYVSVLTIPIAFVLIALQFTFSFITENVMISNMTVLNHSKQLMDLRMDSIQTLAGYMVCDRDLNELIKTDRIENADDPVLLKTLESLADIIDARGNDLLESAYVILRRPKKVLYKRGVYSFDDFTGYIKNFGIEYSFWEDQYCNSDKKLPFFLPNRAGIDYIVPFGVDRDGKNCGTVVCNISSGAMKNILDFSEEYGSYSFFLVDEIKNKSETPMSHVLWSEDFMSRSDLLQTLDLSQRRNMKMGRGLWIIYTQSEQYGWSYVLAVSSDRLLNKFNRLRLILILMLMFTVAVGLFISSFLAVKKGKPVKDIFDSLESHYFADTHGAGHEVRDMASLEKLFERLFDSITAVRKEDLFYPEVLEAFLCSNIRSGNFEAAKSIVLMIEKENFENRVCDAAKFSELNAKICAALMSFEALETVSARRLDSLKNYSLPPEDHRKYFDELLNICESLCENAGRKKNMQRKDLAQKIKSYLDDNYSQTGLCLTMVSDKFAVSESYVSMIYKEQLGVNFADYLEKKRIEKACELLAVKNDPIENVAFAVGYSSASSFRRAFKRVTGKTPKVYR</sequence>
<proteinExistence type="predicted"/>
<dbReference type="PROSITE" id="PS00041">
    <property type="entry name" value="HTH_ARAC_FAMILY_1"/>
    <property type="match status" value="1"/>
</dbReference>
<dbReference type="Pfam" id="PF12833">
    <property type="entry name" value="HTH_18"/>
    <property type="match status" value="1"/>
</dbReference>
<organism evidence="6 7">
    <name type="scientific">Treponema parvum</name>
    <dbReference type="NCBI Taxonomy" id="138851"/>
    <lineage>
        <taxon>Bacteria</taxon>
        <taxon>Pseudomonadati</taxon>
        <taxon>Spirochaetota</taxon>
        <taxon>Spirochaetia</taxon>
        <taxon>Spirochaetales</taxon>
        <taxon>Treponemataceae</taxon>
        <taxon>Treponema</taxon>
    </lineage>
</organism>
<evidence type="ECO:0000313" key="7">
    <source>
        <dbReference type="Proteomes" id="UP000671995"/>
    </source>
</evidence>
<dbReference type="PRINTS" id="PR00032">
    <property type="entry name" value="HTHARAC"/>
</dbReference>
<dbReference type="PANTHER" id="PTHR43280">
    <property type="entry name" value="ARAC-FAMILY TRANSCRIPTIONAL REGULATOR"/>
    <property type="match status" value="1"/>
</dbReference>
<dbReference type="GO" id="GO:0043565">
    <property type="term" value="F:sequence-specific DNA binding"/>
    <property type="evidence" value="ECO:0007669"/>
    <property type="project" value="InterPro"/>
</dbReference>
<dbReference type="Proteomes" id="UP000671995">
    <property type="component" value="Chromosome"/>
</dbReference>
<dbReference type="InterPro" id="IPR020449">
    <property type="entry name" value="Tscrpt_reg_AraC-type_HTH"/>
</dbReference>